<dbReference type="AlphaFoldDB" id="A0A327VQD2"/>
<comment type="caution">
    <text evidence="1">The sequence shown here is derived from an EMBL/GenBank/DDBJ whole genome shotgun (WGS) entry which is preliminary data.</text>
</comment>
<sequence>MNKFELLYHKDHNKHIKRLLKPLKSCDLSGLLPNKNKRYYLHRIPE</sequence>
<name>A0A327VQD2_9BACT</name>
<dbReference type="Proteomes" id="UP000249819">
    <property type="component" value="Unassembled WGS sequence"/>
</dbReference>
<protein>
    <submittedName>
        <fullName evidence="1">Uncharacterized protein</fullName>
    </submittedName>
</protein>
<accession>A0A327VQD2</accession>
<gene>
    <name evidence="1" type="ORF">CLV59_108186</name>
</gene>
<evidence type="ECO:0000313" key="2">
    <source>
        <dbReference type="Proteomes" id="UP000249819"/>
    </source>
</evidence>
<reference evidence="1 2" key="1">
    <citation type="submission" date="2018-06" db="EMBL/GenBank/DDBJ databases">
        <title>Genomic Encyclopedia of Archaeal and Bacterial Type Strains, Phase II (KMG-II): from individual species to whole genera.</title>
        <authorList>
            <person name="Goeker M."/>
        </authorList>
    </citation>
    <scope>NUCLEOTIDE SEQUENCE [LARGE SCALE GENOMIC DNA]</scope>
    <source>
        <strain evidence="1 2">DSM 29821</strain>
    </source>
</reference>
<keyword evidence="2" id="KW-1185">Reference proteome</keyword>
<organism evidence="1 2">
    <name type="scientific">Chitinophaga dinghuensis</name>
    <dbReference type="NCBI Taxonomy" id="1539050"/>
    <lineage>
        <taxon>Bacteria</taxon>
        <taxon>Pseudomonadati</taxon>
        <taxon>Bacteroidota</taxon>
        <taxon>Chitinophagia</taxon>
        <taxon>Chitinophagales</taxon>
        <taxon>Chitinophagaceae</taxon>
        <taxon>Chitinophaga</taxon>
    </lineage>
</organism>
<evidence type="ECO:0000313" key="1">
    <source>
        <dbReference type="EMBL" id="RAJ76666.1"/>
    </source>
</evidence>
<dbReference type="EMBL" id="QLMA01000008">
    <property type="protein sequence ID" value="RAJ76666.1"/>
    <property type="molecule type" value="Genomic_DNA"/>
</dbReference>
<proteinExistence type="predicted"/>